<dbReference type="EMBL" id="CAWUFR010000066">
    <property type="protein sequence ID" value="CAK6963571.1"/>
    <property type="molecule type" value="Genomic_DNA"/>
</dbReference>
<accession>A0AAV1NZH6</accession>
<keyword evidence="3" id="KW-1185">Reference proteome</keyword>
<sequence>MQSYGSRLSSLELSTSGVTYVHEEHKHLHVGKSMTQARRERDDDRMLLPEARSSKTAGVTCGRNVQEPTRERERLPPSIATASRLSGERGREDDSVNHRSTATSTRLAERERTAASATAAPRHCRRRSTATSPTEGSVYQRVLQLFKYPYLASAGMVSSLQAEQFCNNPLI</sequence>
<evidence type="ECO:0000313" key="2">
    <source>
        <dbReference type="EMBL" id="CAK6963571.1"/>
    </source>
</evidence>
<name>A0AAV1NZH6_SCOSC</name>
<protein>
    <submittedName>
        <fullName evidence="2">Uncharacterized protein</fullName>
    </submittedName>
</protein>
<gene>
    <name evidence="2" type="ORF">FSCOSCO3_A024730</name>
</gene>
<evidence type="ECO:0000256" key="1">
    <source>
        <dbReference type="SAM" id="MobiDB-lite"/>
    </source>
</evidence>
<feature type="region of interest" description="Disordered" evidence="1">
    <location>
        <begin position="48"/>
        <end position="135"/>
    </location>
</feature>
<feature type="compositionally biased region" description="Basic and acidic residues" evidence="1">
    <location>
        <begin position="86"/>
        <end position="97"/>
    </location>
</feature>
<comment type="caution">
    <text evidence="2">The sequence shown here is derived from an EMBL/GenBank/DDBJ whole genome shotgun (WGS) entry which is preliminary data.</text>
</comment>
<reference evidence="2 3" key="1">
    <citation type="submission" date="2024-01" db="EMBL/GenBank/DDBJ databases">
        <authorList>
            <person name="Alioto T."/>
            <person name="Alioto T."/>
            <person name="Gomez Garrido J."/>
        </authorList>
    </citation>
    <scope>NUCLEOTIDE SEQUENCE [LARGE SCALE GENOMIC DNA]</scope>
</reference>
<dbReference type="AlphaFoldDB" id="A0AAV1NZH6"/>
<proteinExistence type="predicted"/>
<evidence type="ECO:0000313" key="3">
    <source>
        <dbReference type="Proteomes" id="UP001314229"/>
    </source>
</evidence>
<dbReference type="Proteomes" id="UP001314229">
    <property type="component" value="Unassembled WGS sequence"/>
</dbReference>
<organism evidence="2 3">
    <name type="scientific">Scomber scombrus</name>
    <name type="common">Atlantic mackerel</name>
    <name type="synonym">Scomber vernalis</name>
    <dbReference type="NCBI Taxonomy" id="13677"/>
    <lineage>
        <taxon>Eukaryota</taxon>
        <taxon>Metazoa</taxon>
        <taxon>Chordata</taxon>
        <taxon>Craniata</taxon>
        <taxon>Vertebrata</taxon>
        <taxon>Euteleostomi</taxon>
        <taxon>Actinopterygii</taxon>
        <taxon>Neopterygii</taxon>
        <taxon>Teleostei</taxon>
        <taxon>Neoteleostei</taxon>
        <taxon>Acanthomorphata</taxon>
        <taxon>Pelagiaria</taxon>
        <taxon>Scombriformes</taxon>
        <taxon>Scombridae</taxon>
        <taxon>Scomber</taxon>
    </lineage>
</organism>